<gene>
    <name evidence="1" type="ORF">BpHYR1_001211</name>
</gene>
<keyword evidence="2" id="KW-1185">Reference proteome</keyword>
<accession>A0A3M7T1B4</accession>
<proteinExistence type="predicted"/>
<dbReference type="Proteomes" id="UP000276133">
    <property type="component" value="Unassembled WGS sequence"/>
</dbReference>
<dbReference type="AlphaFoldDB" id="A0A3M7T1B4"/>
<reference evidence="1 2" key="1">
    <citation type="journal article" date="2018" name="Sci. Rep.">
        <title>Genomic signatures of local adaptation to the degree of environmental predictability in rotifers.</title>
        <authorList>
            <person name="Franch-Gras L."/>
            <person name="Hahn C."/>
            <person name="Garcia-Roger E.M."/>
            <person name="Carmona M.J."/>
            <person name="Serra M."/>
            <person name="Gomez A."/>
        </authorList>
    </citation>
    <scope>NUCLEOTIDE SEQUENCE [LARGE SCALE GENOMIC DNA]</scope>
    <source>
        <strain evidence="1">HYR1</strain>
    </source>
</reference>
<comment type="caution">
    <text evidence="1">The sequence shown here is derived from an EMBL/GenBank/DDBJ whole genome shotgun (WGS) entry which is preliminary data.</text>
</comment>
<protein>
    <submittedName>
        <fullName evidence="1">Uncharacterized protein</fullName>
    </submittedName>
</protein>
<dbReference type="EMBL" id="REGN01000443">
    <property type="protein sequence ID" value="RNA41843.1"/>
    <property type="molecule type" value="Genomic_DNA"/>
</dbReference>
<name>A0A3M7T1B4_BRAPC</name>
<evidence type="ECO:0000313" key="2">
    <source>
        <dbReference type="Proteomes" id="UP000276133"/>
    </source>
</evidence>
<organism evidence="1 2">
    <name type="scientific">Brachionus plicatilis</name>
    <name type="common">Marine rotifer</name>
    <name type="synonym">Brachionus muelleri</name>
    <dbReference type="NCBI Taxonomy" id="10195"/>
    <lineage>
        <taxon>Eukaryota</taxon>
        <taxon>Metazoa</taxon>
        <taxon>Spiralia</taxon>
        <taxon>Gnathifera</taxon>
        <taxon>Rotifera</taxon>
        <taxon>Eurotatoria</taxon>
        <taxon>Monogononta</taxon>
        <taxon>Pseudotrocha</taxon>
        <taxon>Ploima</taxon>
        <taxon>Brachionidae</taxon>
        <taxon>Brachionus</taxon>
    </lineage>
</organism>
<sequence>MEIISDFFIHRKEIFNCVIGVSSSSSNDFRDVSRAQKLVTPKSLLLPSAVGSQYSLFGFSLPINKQKKIIKQ</sequence>
<evidence type="ECO:0000313" key="1">
    <source>
        <dbReference type="EMBL" id="RNA41843.1"/>
    </source>
</evidence>